<proteinExistence type="predicted"/>
<dbReference type="eggNOG" id="COG0438">
    <property type="taxonomic scope" value="Bacteria"/>
</dbReference>
<keyword evidence="2" id="KW-1185">Reference proteome</keyword>
<evidence type="ECO:0000313" key="1">
    <source>
        <dbReference type="EMBL" id="KFE97691.1"/>
    </source>
</evidence>
<dbReference type="RefSeq" id="WP_034678981.1">
    <property type="nucleotide sequence ID" value="NZ_FPAP01000005.1"/>
</dbReference>
<name>A0A085YZS8_9FLAO</name>
<gene>
    <name evidence="1" type="ORF">IX39_18125</name>
</gene>
<organism evidence="1 2">
    <name type="scientific">Chryseobacterium formosense</name>
    <dbReference type="NCBI Taxonomy" id="236814"/>
    <lineage>
        <taxon>Bacteria</taxon>
        <taxon>Pseudomonadati</taxon>
        <taxon>Bacteroidota</taxon>
        <taxon>Flavobacteriia</taxon>
        <taxon>Flavobacteriales</taxon>
        <taxon>Weeksellaceae</taxon>
        <taxon>Chryseobacterium group</taxon>
        <taxon>Chryseobacterium</taxon>
    </lineage>
</organism>
<dbReference type="STRING" id="236814.IX39_18125"/>
<protein>
    <recommendedName>
        <fullName evidence="3">Glycosyltransferase</fullName>
    </recommendedName>
</protein>
<dbReference type="EMBL" id="JPRP01000004">
    <property type="protein sequence ID" value="KFE97691.1"/>
    <property type="molecule type" value="Genomic_DNA"/>
</dbReference>
<reference evidence="1 2" key="1">
    <citation type="submission" date="2014-07" db="EMBL/GenBank/DDBJ databases">
        <title>Genome of Chryseobacterium formosense LMG 24722.</title>
        <authorList>
            <person name="Pipes S.E."/>
            <person name="Stropko S.J."/>
            <person name="Newman J.D."/>
        </authorList>
    </citation>
    <scope>NUCLEOTIDE SEQUENCE [LARGE SCALE GENOMIC DNA]</scope>
    <source>
        <strain evidence="1 2">LMG 24722</strain>
    </source>
</reference>
<evidence type="ECO:0008006" key="3">
    <source>
        <dbReference type="Google" id="ProtNLM"/>
    </source>
</evidence>
<evidence type="ECO:0000313" key="2">
    <source>
        <dbReference type="Proteomes" id="UP000028713"/>
    </source>
</evidence>
<dbReference type="AlphaFoldDB" id="A0A085YZS8"/>
<dbReference type="OrthoDB" id="6400528at2"/>
<dbReference type="Proteomes" id="UP000028713">
    <property type="component" value="Unassembled WGS sequence"/>
</dbReference>
<comment type="caution">
    <text evidence="1">The sequence shown here is derived from an EMBL/GenBank/DDBJ whole genome shotgun (WGS) entry which is preliminary data.</text>
</comment>
<sequence>MISYKNTSKIIIFCPPKKVTGGPEALHQLSNKLYELGFDNVYMHYVPKKANAKAVNYNIYKTQEIHSFEDHPDNILIIPESMTFLIKKYPKSQKVIWWLSVDFYKILMDYRVRKQSFITKIFYNQNDKEYHFEALPNVYQWAQSYRSSIYLKDHGIPESQIDFVCDYINPIFLENKEPIQKDLNNKTILYNPKKGKKEIPELIKASPDLQWIPIQNMNASQIKELMSKSLLYVDFGENPGRDKMLRESVSQDCCIISGKNGSSAYYEDLMIPEEYKFEFSESKIPAIVKKIKEVLNNYPQHIPQFRVYKDMVLNEEITFEKKLQEIFKK</sequence>
<accession>A0A085YZS8</accession>